<protein>
    <submittedName>
        <fullName evidence="9">KCNH2 protein</fullName>
    </submittedName>
</protein>
<dbReference type="GO" id="GO:0005249">
    <property type="term" value="F:voltage-gated potassium channel activity"/>
    <property type="evidence" value="ECO:0007669"/>
    <property type="project" value="TreeGrafter"/>
</dbReference>
<dbReference type="InterPro" id="IPR000595">
    <property type="entry name" value="cNMP-bd_dom"/>
</dbReference>
<dbReference type="SUPFAM" id="SSF51206">
    <property type="entry name" value="cAMP-binding domain-like"/>
    <property type="match status" value="1"/>
</dbReference>
<dbReference type="InterPro" id="IPR050818">
    <property type="entry name" value="KCNH_animal-type"/>
</dbReference>
<gene>
    <name evidence="9" type="primary">KCNH2</name>
    <name evidence="9" type="ORF">SNAT2548_LOCUS34792</name>
</gene>
<organism evidence="9 10">
    <name type="scientific">Symbiodinium natans</name>
    <dbReference type="NCBI Taxonomy" id="878477"/>
    <lineage>
        <taxon>Eukaryota</taxon>
        <taxon>Sar</taxon>
        <taxon>Alveolata</taxon>
        <taxon>Dinophyceae</taxon>
        <taxon>Suessiales</taxon>
        <taxon>Symbiodiniaceae</taxon>
        <taxon>Symbiodinium</taxon>
    </lineage>
</organism>
<evidence type="ECO:0000256" key="1">
    <source>
        <dbReference type="ARBA" id="ARBA00004141"/>
    </source>
</evidence>
<comment type="subcellular location">
    <subcellularLocation>
        <location evidence="1">Membrane</location>
        <topology evidence="1">Multi-pass membrane protein</topology>
    </subcellularLocation>
</comment>
<feature type="domain" description="Cyclic nucleotide-binding" evidence="8">
    <location>
        <begin position="534"/>
        <end position="624"/>
    </location>
</feature>
<dbReference type="Pfam" id="PF00520">
    <property type="entry name" value="Ion_trans"/>
    <property type="match status" value="1"/>
</dbReference>
<feature type="transmembrane region" description="Helical" evidence="7">
    <location>
        <begin position="224"/>
        <end position="244"/>
    </location>
</feature>
<keyword evidence="5" id="KW-0406">Ion transport</keyword>
<feature type="transmembrane region" description="Helical" evidence="7">
    <location>
        <begin position="256"/>
        <end position="278"/>
    </location>
</feature>
<dbReference type="SUPFAM" id="SSF81324">
    <property type="entry name" value="Voltage-gated potassium channels"/>
    <property type="match status" value="1"/>
</dbReference>
<sequence>MAQEIAESSAVSHKRCASTEFSARRVDPDAVPTLPRVQSQSVLMDFASLTGDNLGSRSCVEVEKSEKCASETSRHVRLQVPVDQEDHRFFRIQSIRSAPASFVYFNGAERKRLVMQRSEYLESNMGPPDVQHHDFQSLAIWTRADDLGIRISGADAKLPSSDSADDIMVVQEYSGFIRHFMIFPSSPAKLAWDIAGAGLIVHDLFTISMQVFEPPDTDVSAFMQWFILIYWTINMLVSCLVGYIDKGIFVMVPHKVVLHYVKTWLLIDLIVVGSDWAFTLSTSSDGSTGSSAESSVKLLRSLRLFRMVRLVRIFRLRKTMESISDLVDSEYISIVVSIFKMLALLLMVNHVIACFWFWIGDLHGGGGWIEAHQLNDAAWDYQYATSLHWAITQFTPASMHVQPHTMSERMFAIGTVVFALVGFSYVVGSISGSLAQLRGMTENRARQFWELRRFLRKNHVSIILSARIQKYAEHVLECQEDNVPAKDVKLLTLLSEQLRSELECEICMPHFSVHPLFARLCVVSRVTIHRLANDAICNKLLARTDTLFIPGETATHMYIVVAGRLVYSRFDSKNDEHKELVDKGEDWISEPVLWTSTWLHLGLLTALTECDLMVLDPVQFGRIVNLNPDANMLATTYAKNFILWINSVERDSLSDIWQGENVSPRVAGFMELDETHIRNAKSLAAKLMNWQV</sequence>
<keyword evidence="4 7" id="KW-1133">Transmembrane helix</keyword>
<comment type="caution">
    <text evidence="9">The sequence shown here is derived from an EMBL/GenBank/DDBJ whole genome shotgun (WGS) entry which is preliminary data.</text>
</comment>
<keyword evidence="6 7" id="KW-0472">Membrane</keyword>
<evidence type="ECO:0000256" key="6">
    <source>
        <dbReference type="ARBA" id="ARBA00023136"/>
    </source>
</evidence>
<evidence type="ECO:0000256" key="3">
    <source>
        <dbReference type="ARBA" id="ARBA00022692"/>
    </source>
</evidence>
<dbReference type="CDD" id="cd00038">
    <property type="entry name" value="CAP_ED"/>
    <property type="match status" value="1"/>
</dbReference>
<dbReference type="GO" id="GO:0005886">
    <property type="term" value="C:plasma membrane"/>
    <property type="evidence" value="ECO:0007669"/>
    <property type="project" value="TreeGrafter"/>
</dbReference>
<feature type="transmembrane region" description="Helical" evidence="7">
    <location>
        <begin position="411"/>
        <end position="437"/>
    </location>
</feature>
<evidence type="ECO:0000256" key="4">
    <source>
        <dbReference type="ARBA" id="ARBA00022989"/>
    </source>
</evidence>
<reference evidence="9" key="1">
    <citation type="submission" date="2021-02" db="EMBL/GenBank/DDBJ databases">
        <authorList>
            <person name="Dougan E. K."/>
            <person name="Rhodes N."/>
            <person name="Thang M."/>
            <person name="Chan C."/>
        </authorList>
    </citation>
    <scope>NUCLEOTIDE SEQUENCE</scope>
</reference>
<keyword evidence="3 7" id="KW-0812">Transmembrane</keyword>
<dbReference type="PANTHER" id="PTHR10217:SF435">
    <property type="entry name" value="POTASSIUM VOLTAGE-GATED CHANNEL PROTEIN EAG"/>
    <property type="match status" value="1"/>
</dbReference>
<keyword evidence="2" id="KW-0813">Transport</keyword>
<dbReference type="InterPro" id="IPR018490">
    <property type="entry name" value="cNMP-bd_dom_sf"/>
</dbReference>
<dbReference type="InterPro" id="IPR014710">
    <property type="entry name" value="RmlC-like_jellyroll"/>
</dbReference>
<dbReference type="GO" id="GO:0042391">
    <property type="term" value="P:regulation of membrane potential"/>
    <property type="evidence" value="ECO:0007669"/>
    <property type="project" value="TreeGrafter"/>
</dbReference>
<dbReference type="OrthoDB" id="412853at2759"/>
<evidence type="ECO:0000256" key="7">
    <source>
        <dbReference type="SAM" id="Phobius"/>
    </source>
</evidence>
<dbReference type="Proteomes" id="UP000604046">
    <property type="component" value="Unassembled WGS sequence"/>
</dbReference>
<dbReference type="PANTHER" id="PTHR10217">
    <property type="entry name" value="VOLTAGE AND LIGAND GATED POTASSIUM CHANNEL"/>
    <property type="match status" value="1"/>
</dbReference>
<feature type="transmembrane region" description="Helical" evidence="7">
    <location>
        <begin position="334"/>
        <end position="359"/>
    </location>
</feature>
<dbReference type="AlphaFoldDB" id="A0A812V1F7"/>
<evidence type="ECO:0000256" key="2">
    <source>
        <dbReference type="ARBA" id="ARBA00022448"/>
    </source>
</evidence>
<dbReference type="Gene3D" id="2.60.120.10">
    <property type="entry name" value="Jelly Rolls"/>
    <property type="match status" value="1"/>
</dbReference>
<name>A0A812V1F7_9DINO</name>
<evidence type="ECO:0000256" key="5">
    <source>
        <dbReference type="ARBA" id="ARBA00023065"/>
    </source>
</evidence>
<dbReference type="Gene3D" id="1.10.287.70">
    <property type="match status" value="1"/>
</dbReference>
<feature type="transmembrane region" description="Helical" evidence="7">
    <location>
        <begin position="190"/>
        <end position="212"/>
    </location>
</feature>
<proteinExistence type="predicted"/>
<evidence type="ECO:0000259" key="8">
    <source>
        <dbReference type="PROSITE" id="PS50042"/>
    </source>
</evidence>
<keyword evidence="10" id="KW-1185">Reference proteome</keyword>
<dbReference type="PROSITE" id="PS50042">
    <property type="entry name" value="CNMP_BINDING_3"/>
    <property type="match status" value="1"/>
</dbReference>
<evidence type="ECO:0000313" key="10">
    <source>
        <dbReference type="Proteomes" id="UP000604046"/>
    </source>
</evidence>
<evidence type="ECO:0000313" key="9">
    <source>
        <dbReference type="EMBL" id="CAE7612017.1"/>
    </source>
</evidence>
<dbReference type="InterPro" id="IPR005821">
    <property type="entry name" value="Ion_trans_dom"/>
</dbReference>
<dbReference type="EMBL" id="CAJNDS010002830">
    <property type="protein sequence ID" value="CAE7612017.1"/>
    <property type="molecule type" value="Genomic_DNA"/>
</dbReference>
<accession>A0A812V1F7</accession>